<proteinExistence type="predicted"/>
<accession>A0ACC2MVQ8</accession>
<comment type="caution">
    <text evidence="1">The sequence shown here is derived from an EMBL/GenBank/DDBJ whole genome shotgun (WGS) entry which is preliminary data.</text>
</comment>
<protein>
    <submittedName>
        <fullName evidence="1">Uncharacterized protein</fullName>
    </submittedName>
</protein>
<name>A0ACC2MVQ8_PERAE</name>
<keyword evidence="2" id="KW-1185">Reference proteome</keyword>
<dbReference type="Proteomes" id="UP001234297">
    <property type="component" value="Chromosome 1"/>
</dbReference>
<gene>
    <name evidence="1" type="ORF">MRB53_002741</name>
</gene>
<evidence type="ECO:0000313" key="1">
    <source>
        <dbReference type="EMBL" id="KAJ8649718.1"/>
    </source>
</evidence>
<reference evidence="1 2" key="1">
    <citation type="journal article" date="2022" name="Hortic Res">
        <title>A haplotype resolved chromosomal level avocado genome allows analysis of novel avocado genes.</title>
        <authorList>
            <person name="Nath O."/>
            <person name="Fletcher S.J."/>
            <person name="Hayward A."/>
            <person name="Shaw L.M."/>
            <person name="Masouleh A.K."/>
            <person name="Furtado A."/>
            <person name="Henry R.J."/>
            <person name="Mitter N."/>
        </authorList>
    </citation>
    <scope>NUCLEOTIDE SEQUENCE [LARGE SCALE GENOMIC DNA]</scope>
    <source>
        <strain evidence="2">cv. Hass</strain>
    </source>
</reference>
<sequence>MRQIEKTIQYLIGFGMDAGLEGSPYLGFIYTSYQEKATAISHINAAKQAKKFGDTNLAKICGIISSDEKRHEEAYTKITKKLFDVDPDTTMLSFAYMMRKNITMPGSLMFDGEDKKLFHHFSSMAQRMGMYTAIDYVGVLEFLITRWNVDKVTAGLSAEGRKAQDYVCKLPPKLRKLAERAQATANASPPVPFSWIFNRLV</sequence>
<evidence type="ECO:0000313" key="2">
    <source>
        <dbReference type="Proteomes" id="UP001234297"/>
    </source>
</evidence>
<organism evidence="1 2">
    <name type="scientific">Persea americana</name>
    <name type="common">Avocado</name>
    <dbReference type="NCBI Taxonomy" id="3435"/>
    <lineage>
        <taxon>Eukaryota</taxon>
        <taxon>Viridiplantae</taxon>
        <taxon>Streptophyta</taxon>
        <taxon>Embryophyta</taxon>
        <taxon>Tracheophyta</taxon>
        <taxon>Spermatophyta</taxon>
        <taxon>Magnoliopsida</taxon>
        <taxon>Magnoliidae</taxon>
        <taxon>Laurales</taxon>
        <taxon>Lauraceae</taxon>
        <taxon>Persea</taxon>
    </lineage>
</organism>
<dbReference type="EMBL" id="CM056809">
    <property type="protein sequence ID" value="KAJ8649718.1"/>
    <property type="molecule type" value="Genomic_DNA"/>
</dbReference>